<comment type="caution">
    <text evidence="2">The sequence shown here is derived from an EMBL/GenBank/DDBJ whole genome shotgun (WGS) entry which is preliminary data.</text>
</comment>
<evidence type="ECO:0000256" key="1">
    <source>
        <dbReference type="SAM" id="MobiDB-lite"/>
    </source>
</evidence>
<sequence>MRNSTPQSLILLTQSRDTMKVSSSNRNPKTPDGTLFHVTGDIIGPSGMRYEEKTSYKAANSSHLRSYEQIGWVLPADFHSGNISNILANQPTRQQGN</sequence>
<dbReference type="Proteomes" id="UP001220256">
    <property type="component" value="Unassembled WGS sequence"/>
</dbReference>
<proteinExistence type="predicted"/>
<feature type="region of interest" description="Disordered" evidence="1">
    <location>
        <begin position="17"/>
        <end position="38"/>
    </location>
</feature>
<dbReference type="EMBL" id="JAPVEB010000003">
    <property type="protein sequence ID" value="KAJ5269545.1"/>
    <property type="molecule type" value="Genomic_DNA"/>
</dbReference>
<dbReference type="InterPro" id="IPR046670">
    <property type="entry name" value="DUF6540"/>
</dbReference>
<dbReference type="Pfam" id="PF20174">
    <property type="entry name" value="DUF6540"/>
    <property type="match status" value="1"/>
</dbReference>
<name>A0ABQ8WI12_PENCH</name>
<evidence type="ECO:0000313" key="3">
    <source>
        <dbReference type="Proteomes" id="UP001220256"/>
    </source>
</evidence>
<keyword evidence="3" id="KW-1185">Reference proteome</keyword>
<feature type="compositionally biased region" description="Polar residues" evidence="1">
    <location>
        <begin position="17"/>
        <end position="28"/>
    </location>
</feature>
<organism evidence="2 3">
    <name type="scientific">Penicillium chrysogenum</name>
    <name type="common">Penicillium notatum</name>
    <dbReference type="NCBI Taxonomy" id="5076"/>
    <lineage>
        <taxon>Eukaryota</taxon>
        <taxon>Fungi</taxon>
        <taxon>Dikarya</taxon>
        <taxon>Ascomycota</taxon>
        <taxon>Pezizomycotina</taxon>
        <taxon>Eurotiomycetes</taxon>
        <taxon>Eurotiomycetidae</taxon>
        <taxon>Eurotiales</taxon>
        <taxon>Aspergillaceae</taxon>
        <taxon>Penicillium</taxon>
        <taxon>Penicillium chrysogenum species complex</taxon>
    </lineage>
</organism>
<gene>
    <name evidence="2" type="ORF">N7505_005303</name>
</gene>
<reference evidence="2 3" key="1">
    <citation type="journal article" date="2023" name="IMA Fungus">
        <title>Comparative genomic study of the Penicillium genus elucidates a diverse pangenome and 15 lateral gene transfer events.</title>
        <authorList>
            <person name="Petersen C."/>
            <person name="Sorensen T."/>
            <person name="Nielsen M.R."/>
            <person name="Sondergaard T.E."/>
            <person name="Sorensen J.L."/>
            <person name="Fitzpatrick D.A."/>
            <person name="Frisvad J.C."/>
            <person name="Nielsen K.L."/>
        </authorList>
    </citation>
    <scope>NUCLEOTIDE SEQUENCE [LARGE SCALE GENOMIC DNA]</scope>
    <source>
        <strain evidence="2 3">IBT 3361</strain>
    </source>
</reference>
<protein>
    <submittedName>
        <fullName evidence="2">Uncharacterized protein</fullName>
    </submittedName>
</protein>
<accession>A0ABQ8WI12</accession>
<evidence type="ECO:0000313" key="2">
    <source>
        <dbReference type="EMBL" id="KAJ5269545.1"/>
    </source>
</evidence>